<dbReference type="Pfam" id="PF24494">
    <property type="entry name" value="DUF7587"/>
    <property type="match status" value="1"/>
</dbReference>
<dbReference type="OrthoDB" id="88561at2759"/>
<dbReference type="RefSeq" id="XP_011395064.1">
    <property type="nucleotide sequence ID" value="XM_011396762.1"/>
</dbReference>
<dbReference type="VEuPathDB" id="FungiDB:NCU12144"/>
<dbReference type="Proteomes" id="UP000001805">
    <property type="component" value="Chromosome 5, Linkage Group VI"/>
</dbReference>
<protein>
    <recommendedName>
        <fullName evidence="1">DUF7587 domain-containing protein</fullName>
    </recommendedName>
</protein>
<dbReference type="EMBL" id="CM002241">
    <property type="protein sequence ID" value="ESA42312.1"/>
    <property type="molecule type" value="Genomic_DNA"/>
</dbReference>
<evidence type="ECO:0000313" key="3">
    <source>
        <dbReference type="Proteomes" id="UP000001805"/>
    </source>
</evidence>
<gene>
    <name evidence="2" type="ORF">NCU12144</name>
</gene>
<reference evidence="2 3" key="1">
    <citation type="journal article" date="2003" name="Nature">
        <title>The genome sequence of the filamentous fungus Neurospora crassa.</title>
        <authorList>
            <person name="Galagan J.E."/>
            <person name="Calvo S.E."/>
            <person name="Borkovich K.A."/>
            <person name="Selker E.U."/>
            <person name="Read N.D."/>
            <person name="Jaffe D."/>
            <person name="FitzHugh W."/>
            <person name="Ma L.J."/>
            <person name="Smirnov S."/>
            <person name="Purcell S."/>
            <person name="Rehman B."/>
            <person name="Elkins T."/>
            <person name="Engels R."/>
            <person name="Wang S."/>
            <person name="Nielsen C.B."/>
            <person name="Butler J."/>
            <person name="Endrizzi M."/>
            <person name="Qui D."/>
            <person name="Ianakiev P."/>
            <person name="Bell-Pedersen D."/>
            <person name="Nelson M.A."/>
            <person name="Werner-Washburne M."/>
            <person name="Selitrennikoff C.P."/>
            <person name="Kinsey J.A."/>
            <person name="Braun E.L."/>
            <person name="Zelter A."/>
            <person name="Schulte U."/>
            <person name="Kothe G.O."/>
            <person name="Jedd G."/>
            <person name="Mewes W."/>
            <person name="Staben C."/>
            <person name="Marcotte E."/>
            <person name="Greenberg D."/>
            <person name="Roy A."/>
            <person name="Foley K."/>
            <person name="Naylor J."/>
            <person name="Stange-Thomann N."/>
            <person name="Barrett R."/>
            <person name="Gnerre S."/>
            <person name="Kamal M."/>
            <person name="Kamvysselis M."/>
            <person name="Mauceli E."/>
            <person name="Bielke C."/>
            <person name="Rudd S."/>
            <person name="Frishman D."/>
            <person name="Krystofova S."/>
            <person name="Rasmussen C."/>
            <person name="Metzenberg R.L."/>
            <person name="Perkins D.D."/>
            <person name="Kroken S."/>
            <person name="Cogoni C."/>
            <person name="Macino G."/>
            <person name="Catcheside D."/>
            <person name="Li W."/>
            <person name="Pratt R.J."/>
            <person name="Osmani S.A."/>
            <person name="DeSouza C.P."/>
            <person name="Glass L."/>
            <person name="Orbach M.J."/>
            <person name="Berglund J.A."/>
            <person name="Voelker R."/>
            <person name="Yarden O."/>
            <person name="Plamann M."/>
            <person name="Seiler S."/>
            <person name="Dunlap J."/>
            <person name="Radford A."/>
            <person name="Aramayo R."/>
            <person name="Natvig D.O."/>
            <person name="Alex L.A."/>
            <person name="Mannhaupt G."/>
            <person name="Ebbole D.J."/>
            <person name="Freitag M."/>
            <person name="Paulsen I."/>
            <person name="Sachs M.S."/>
            <person name="Lander E.S."/>
            <person name="Nusbaum C."/>
            <person name="Birren B."/>
        </authorList>
    </citation>
    <scope>NUCLEOTIDE SEQUENCE [LARGE SCALE GENOMIC DNA]</scope>
    <source>
        <strain evidence="3">ATCC 24698 / 74-OR23-1A / CBS 708.71 / DSM 1257 / FGSC 987</strain>
    </source>
</reference>
<feature type="domain" description="DUF7587" evidence="1">
    <location>
        <begin position="15"/>
        <end position="113"/>
    </location>
</feature>
<sequence>MAQSVQDLIVSVHERPRYLYFVQHASSRARITNHGGFDAAEYWTTPHDSAHLQQLITNHVNWACRVPSCFISTFGSFDHAYNWGMQRDRPVTIHQIDTDQMHPQEPIFRAYHFTPNCFDSEYLFLHGMCGYTIRYRYSLPGSIPSNGR</sequence>
<name>V5IL44_NEUCR</name>
<dbReference type="PANTHER" id="PTHR40781:SF1">
    <property type="match status" value="1"/>
</dbReference>
<dbReference type="GeneID" id="23568602"/>
<dbReference type="InterPro" id="IPR056009">
    <property type="entry name" value="DUF7587"/>
</dbReference>
<evidence type="ECO:0000313" key="2">
    <source>
        <dbReference type="EMBL" id="ESA42312.1"/>
    </source>
</evidence>
<accession>V5IL44</accession>
<keyword evidence="3" id="KW-1185">Reference proteome</keyword>
<evidence type="ECO:0000259" key="1">
    <source>
        <dbReference type="Pfam" id="PF24494"/>
    </source>
</evidence>
<dbReference type="AlphaFoldDB" id="V5IL44"/>
<organism evidence="2 3">
    <name type="scientific">Neurospora crassa (strain ATCC 24698 / 74-OR23-1A / CBS 708.71 / DSM 1257 / FGSC 987)</name>
    <dbReference type="NCBI Taxonomy" id="367110"/>
    <lineage>
        <taxon>Eukaryota</taxon>
        <taxon>Fungi</taxon>
        <taxon>Dikarya</taxon>
        <taxon>Ascomycota</taxon>
        <taxon>Pezizomycotina</taxon>
        <taxon>Sordariomycetes</taxon>
        <taxon>Sordariomycetidae</taxon>
        <taxon>Sordariales</taxon>
        <taxon>Sordariaceae</taxon>
        <taxon>Neurospora</taxon>
    </lineage>
</organism>
<dbReference type="PANTHER" id="PTHR40781">
    <property type="match status" value="1"/>
</dbReference>
<dbReference type="InParanoid" id="V5IL44"/>
<proteinExistence type="predicted"/>
<dbReference type="KEGG" id="ncr:NCU12144"/>